<keyword evidence="2" id="KW-0408">Iron</keyword>
<dbReference type="Pfam" id="PF04055">
    <property type="entry name" value="Radical_SAM"/>
    <property type="match status" value="1"/>
</dbReference>
<dbReference type="SFLD" id="SFLDG01084">
    <property type="entry name" value="Uncharacterised_Radical_SAM_Su"/>
    <property type="match status" value="1"/>
</dbReference>
<feature type="domain" description="Radical SAM core" evidence="4">
    <location>
        <begin position="23"/>
        <end position="276"/>
    </location>
</feature>
<keyword evidence="1" id="KW-0479">Metal-binding</keyword>
<dbReference type="PROSITE" id="PS51918">
    <property type="entry name" value="RADICAL_SAM"/>
    <property type="match status" value="1"/>
</dbReference>
<dbReference type="EMBL" id="JAACQH010000025">
    <property type="protein sequence ID" value="NCS91091.1"/>
    <property type="molecule type" value="Genomic_DNA"/>
</dbReference>
<dbReference type="Gene3D" id="3.80.30.30">
    <property type="match status" value="1"/>
</dbReference>
<proteinExistence type="predicted"/>
<evidence type="ECO:0000259" key="4">
    <source>
        <dbReference type="PROSITE" id="PS51918"/>
    </source>
</evidence>
<evidence type="ECO:0000256" key="3">
    <source>
        <dbReference type="ARBA" id="ARBA00023014"/>
    </source>
</evidence>
<dbReference type="Proteomes" id="UP000738826">
    <property type="component" value="Unassembled WGS sequence"/>
</dbReference>
<dbReference type="SFLD" id="SFLDS00029">
    <property type="entry name" value="Radical_SAM"/>
    <property type="match status" value="1"/>
</dbReference>
<sequence>MNVCEVDCGAFINRMNDGYFAMRYLPFRLTGNIYRGCTHGCVYCYAACTHYYMNASPNDFSKNIFVKINSPEIFQKELKKYDDVKKKKSVLIIGNISDVYQPIEMKYRLTRKILQLCLEYHFPCFIETKSPLVLEDLDLIKGLANQNLIGIGMTVTSYNNEFTKLIEPFIGKHNLIHSEIYQKERISTLKVLSSIGADTYLHITPYFPEMTDRDIEKIISDASDAKIGNVIMAPLELSPYIWNRFSKVLEDNGKFNEIISIYKNLYFNQGRRLGARITTSENHHYHLEEKVSLLCKKYGIGYWAFTNPQFNTDKASGAYRLRYPILLDYWNYAKRNGEIRYKDAIDLANNFPIDNKYIKTFKEYWNSGKLFEGIYGIKKVTIENETYYIYGENTDNLINKDKF</sequence>
<name>A0A8J7YYZ1_9ARCH</name>
<keyword evidence="3" id="KW-0411">Iron-sulfur</keyword>
<evidence type="ECO:0000256" key="1">
    <source>
        <dbReference type="ARBA" id="ARBA00022723"/>
    </source>
</evidence>
<dbReference type="SMART" id="SM00729">
    <property type="entry name" value="Elp3"/>
    <property type="match status" value="1"/>
</dbReference>
<evidence type="ECO:0000313" key="5">
    <source>
        <dbReference type="EMBL" id="NCS91091.1"/>
    </source>
</evidence>
<dbReference type="GO" id="GO:0046872">
    <property type="term" value="F:metal ion binding"/>
    <property type="evidence" value="ECO:0007669"/>
    <property type="project" value="UniProtKB-KW"/>
</dbReference>
<gene>
    <name evidence="5" type="ORF">GW779_01525</name>
</gene>
<dbReference type="GO" id="GO:0003824">
    <property type="term" value="F:catalytic activity"/>
    <property type="evidence" value="ECO:0007669"/>
    <property type="project" value="InterPro"/>
</dbReference>
<evidence type="ECO:0000256" key="2">
    <source>
        <dbReference type="ARBA" id="ARBA00023004"/>
    </source>
</evidence>
<dbReference type="PANTHER" id="PTHR43432">
    <property type="entry name" value="SLR0285 PROTEIN"/>
    <property type="match status" value="1"/>
</dbReference>
<organism evidence="5 6">
    <name type="scientific">Candidatus Altarchaeum hamiconexum</name>
    <dbReference type="NCBI Taxonomy" id="1803513"/>
    <lineage>
        <taxon>Archaea</taxon>
        <taxon>Candidatus Altarchaeota</taxon>
        <taxon>Candidatus Altiarchaeia</taxon>
        <taxon>Candidatus Altarchaeales</taxon>
        <taxon>Candidatus Altarchaeaceae</taxon>
        <taxon>Candidatus Altarchaeum</taxon>
    </lineage>
</organism>
<dbReference type="AlphaFoldDB" id="A0A8J7YYZ1"/>
<dbReference type="PANTHER" id="PTHR43432:SF5">
    <property type="entry name" value="ELP3_MIAA_NIFB-LIKE RADICAL SAM CORE DOMAIN-CONTAINING PROTEIN"/>
    <property type="match status" value="1"/>
</dbReference>
<dbReference type="InterPro" id="IPR040086">
    <property type="entry name" value="MJ0683-like"/>
</dbReference>
<comment type="caution">
    <text evidence="5">The sequence shown here is derived from an EMBL/GenBank/DDBJ whole genome shotgun (WGS) entry which is preliminary data.</text>
</comment>
<evidence type="ECO:0000313" key="6">
    <source>
        <dbReference type="Proteomes" id="UP000738826"/>
    </source>
</evidence>
<accession>A0A8J7YYZ1</accession>
<dbReference type="GO" id="GO:0051536">
    <property type="term" value="F:iron-sulfur cluster binding"/>
    <property type="evidence" value="ECO:0007669"/>
    <property type="project" value="UniProtKB-KW"/>
</dbReference>
<dbReference type="CDD" id="cd01335">
    <property type="entry name" value="Radical_SAM"/>
    <property type="match status" value="1"/>
</dbReference>
<dbReference type="InterPro" id="IPR006638">
    <property type="entry name" value="Elp3/MiaA/NifB-like_rSAM"/>
</dbReference>
<reference evidence="5" key="1">
    <citation type="submission" date="2019-11" db="EMBL/GenBank/DDBJ databases">
        <title>Lipid analysis of CO2-rich subsurface aquifers suggests an autotrophy-based deep biosphere with lysolipids enriched in CPR bacteria.</title>
        <authorList>
            <person name="Probst A.J."/>
            <person name="Elling F.J."/>
            <person name="Castelle C.J."/>
            <person name="Zhu Q."/>
            <person name="Elvert M."/>
            <person name="Birarda G."/>
            <person name="Holman H.-Y."/>
            <person name="Lane K.R."/>
            <person name="Ladd B."/>
            <person name="Ryan M.C."/>
            <person name="Woyke T."/>
            <person name="Hinrichs K.-U."/>
            <person name="Banfield J.F."/>
        </authorList>
    </citation>
    <scope>NUCLEOTIDE SEQUENCE</scope>
    <source>
        <strain evidence="5">CG_2015-04_33_537</strain>
    </source>
</reference>
<dbReference type="InterPro" id="IPR007197">
    <property type="entry name" value="rSAM"/>
</dbReference>
<protein>
    <submittedName>
        <fullName evidence="5">Radical SAM protein</fullName>
    </submittedName>
</protein>
<dbReference type="InterPro" id="IPR058240">
    <property type="entry name" value="rSAM_sf"/>
</dbReference>
<dbReference type="SUPFAM" id="SSF102114">
    <property type="entry name" value="Radical SAM enzymes"/>
    <property type="match status" value="1"/>
</dbReference>